<dbReference type="Gene3D" id="3.10.129.10">
    <property type="entry name" value="Hotdog Thioesterase"/>
    <property type="match status" value="1"/>
</dbReference>
<dbReference type="PANTHER" id="PTHR31793:SF27">
    <property type="entry name" value="NOVEL THIOESTERASE SUPERFAMILY DOMAIN AND SAPOSIN A-TYPE DOMAIN CONTAINING PROTEIN (0610012H03RIK)"/>
    <property type="match status" value="1"/>
</dbReference>
<keyword evidence="2" id="KW-0378">Hydrolase</keyword>
<comment type="similarity">
    <text evidence="1">Belongs to the 4-hydroxybenzoyl-CoA thioesterase family.</text>
</comment>
<evidence type="ECO:0000256" key="2">
    <source>
        <dbReference type="ARBA" id="ARBA00022801"/>
    </source>
</evidence>
<dbReference type="InterPro" id="IPR006684">
    <property type="entry name" value="YbgC/YbaW"/>
</dbReference>
<dbReference type="CDD" id="cd00586">
    <property type="entry name" value="4HBT"/>
    <property type="match status" value="1"/>
</dbReference>
<dbReference type="PIRSF" id="PIRSF003230">
    <property type="entry name" value="YbgC"/>
    <property type="match status" value="1"/>
</dbReference>
<evidence type="ECO:0000256" key="1">
    <source>
        <dbReference type="ARBA" id="ARBA00005953"/>
    </source>
</evidence>
<name>A0A1Y3PKR8_9BACI</name>
<dbReference type="AlphaFoldDB" id="A0A1Y3PKR8"/>
<dbReference type="Pfam" id="PF13279">
    <property type="entry name" value="4HBT_2"/>
    <property type="match status" value="1"/>
</dbReference>
<dbReference type="EMBL" id="LZRT01000086">
    <property type="protein sequence ID" value="OUM86737.1"/>
    <property type="molecule type" value="Genomic_DNA"/>
</dbReference>
<dbReference type="PANTHER" id="PTHR31793">
    <property type="entry name" value="4-HYDROXYBENZOYL-COA THIOESTERASE FAMILY MEMBER"/>
    <property type="match status" value="1"/>
</dbReference>
<evidence type="ECO:0000313" key="3">
    <source>
        <dbReference type="EMBL" id="OUM86737.1"/>
    </source>
</evidence>
<dbReference type="InterPro" id="IPR029069">
    <property type="entry name" value="HotDog_dom_sf"/>
</dbReference>
<reference evidence="4" key="1">
    <citation type="submission" date="2016-06" db="EMBL/GenBank/DDBJ databases">
        <authorList>
            <person name="Nascimento L."/>
            <person name="Pereira R.V."/>
            <person name="Martins L.F."/>
            <person name="Quaggio R.B."/>
            <person name="Silva A.M."/>
            <person name="Setubal J.C."/>
        </authorList>
    </citation>
    <scope>NUCLEOTIDE SEQUENCE [LARGE SCALE GENOMIC DNA]</scope>
</reference>
<dbReference type="GO" id="GO:0047617">
    <property type="term" value="F:fatty acyl-CoA hydrolase activity"/>
    <property type="evidence" value="ECO:0007669"/>
    <property type="project" value="TreeGrafter"/>
</dbReference>
<dbReference type="NCBIfam" id="TIGR00051">
    <property type="entry name" value="YbgC/FadM family acyl-CoA thioesterase"/>
    <property type="match status" value="1"/>
</dbReference>
<evidence type="ECO:0000313" key="4">
    <source>
        <dbReference type="Proteomes" id="UP000196475"/>
    </source>
</evidence>
<sequence>MSATTEVRLAVRYQETDQMAIVYHANYLVWFEIGRTDFVKQVTGMGYPDLEKQYGVLLPVIHVEADYHAPARYGDAILVRTRMVQFSRVRIHFAYEVLREVDGKGEELLVTGQTHHAWVNRELKPLRLDRHAPAFFSRLQEAMAQQP</sequence>
<dbReference type="SUPFAM" id="SSF54637">
    <property type="entry name" value="Thioesterase/thiol ester dehydrase-isomerase"/>
    <property type="match status" value="1"/>
</dbReference>
<accession>A0A1Y3PKR8</accession>
<comment type="caution">
    <text evidence="3">The sequence shown here is derived from an EMBL/GenBank/DDBJ whole genome shotgun (WGS) entry which is preliminary data.</text>
</comment>
<protein>
    <submittedName>
        <fullName evidence="3">Uncharacterized protein</fullName>
    </submittedName>
</protein>
<proteinExistence type="inferred from homology"/>
<gene>
    <name evidence="3" type="ORF">BAA01_03850</name>
</gene>
<dbReference type="Proteomes" id="UP000196475">
    <property type="component" value="Unassembled WGS sequence"/>
</dbReference>
<dbReference type="InterPro" id="IPR050563">
    <property type="entry name" value="4-hydroxybenzoyl-CoA_TE"/>
</dbReference>
<organism evidence="3 4">
    <name type="scientific">Bacillus thermozeamaize</name>
    <dbReference type="NCBI Taxonomy" id="230954"/>
    <lineage>
        <taxon>Bacteria</taxon>
        <taxon>Bacillati</taxon>
        <taxon>Bacillota</taxon>
        <taxon>Bacilli</taxon>
        <taxon>Bacillales</taxon>
        <taxon>Bacillaceae</taxon>
        <taxon>Bacillus</taxon>
    </lineage>
</organism>